<proteinExistence type="predicted"/>
<gene>
    <name evidence="4" type="ORF">SAMN05444359_12541</name>
</gene>
<dbReference type="EMBL" id="FOFB01000025">
    <property type="protein sequence ID" value="SER14020.1"/>
    <property type="molecule type" value="Genomic_DNA"/>
</dbReference>
<keyword evidence="1" id="KW-0560">Oxidoreductase</keyword>
<sequence>MYSTITAGVAGTGFIGPVHVEGLRRLGVRVKGISSATLELAEEARQQLNLEHAYPDFDAMLADDELNVIHLAVPNVLHYPMVKQVLAAGKHVMCEKPLAMTSEQGIELVELAKKSGLKAGVNYNLRFYPMNLEVKKRLEEGDAKIFSVVGGYQQDWLLYDTDYNWRVLADQGGALRAVSDIGTHWLDLVHFTTGLEVEAILADLTTVHKTRRRPKGEVSSFNNEVLRDEDLETIDITTDDCASILLKFKGGAKGQLFVTQVSAGHKNRLTYDIATSDAAYEFNSERPNELLIGRRDQASEFLLKDPALLQGLPAPFVNYPGGHNEGFPDTFKQCFRAFYDAILAGDAADDEHTLYANFEDGLRELVICDAIIKSDAEERWVYL</sequence>
<dbReference type="Gene3D" id="3.40.50.720">
    <property type="entry name" value="NAD(P)-binding Rossmann-like Domain"/>
    <property type="match status" value="1"/>
</dbReference>
<evidence type="ECO:0000313" key="5">
    <source>
        <dbReference type="Proteomes" id="UP000199021"/>
    </source>
</evidence>
<dbReference type="InterPro" id="IPR050463">
    <property type="entry name" value="Gfo/Idh/MocA_oxidrdct_glycsds"/>
</dbReference>
<protein>
    <submittedName>
        <fullName evidence="4">Predicted dehydrogenase</fullName>
    </submittedName>
</protein>
<evidence type="ECO:0000259" key="2">
    <source>
        <dbReference type="Pfam" id="PF01408"/>
    </source>
</evidence>
<feature type="domain" description="Gfo/Idh/MocA-like oxidoreductase N-terminal" evidence="2">
    <location>
        <begin position="6"/>
        <end position="123"/>
    </location>
</feature>
<feature type="domain" description="GFO/IDH/MocA-like oxidoreductase" evidence="3">
    <location>
        <begin position="133"/>
        <end position="277"/>
    </location>
</feature>
<dbReference type="OrthoDB" id="9815825at2"/>
<dbReference type="Gene3D" id="3.30.360.10">
    <property type="entry name" value="Dihydrodipicolinate Reductase, domain 2"/>
    <property type="match status" value="1"/>
</dbReference>
<dbReference type="InterPro" id="IPR055170">
    <property type="entry name" value="GFO_IDH_MocA-like_dom"/>
</dbReference>
<accession>A0A1H9LRJ4</accession>
<dbReference type="SUPFAM" id="SSF51735">
    <property type="entry name" value="NAD(P)-binding Rossmann-fold domains"/>
    <property type="match status" value="1"/>
</dbReference>
<dbReference type="GO" id="GO:0016491">
    <property type="term" value="F:oxidoreductase activity"/>
    <property type="evidence" value="ECO:0007669"/>
    <property type="project" value="UniProtKB-KW"/>
</dbReference>
<dbReference type="Pfam" id="PF01408">
    <property type="entry name" value="GFO_IDH_MocA"/>
    <property type="match status" value="1"/>
</dbReference>
<dbReference type="PANTHER" id="PTHR43818:SF11">
    <property type="entry name" value="BCDNA.GH03377"/>
    <property type="match status" value="1"/>
</dbReference>
<dbReference type="Pfam" id="PF22725">
    <property type="entry name" value="GFO_IDH_MocA_C3"/>
    <property type="match status" value="1"/>
</dbReference>
<dbReference type="InterPro" id="IPR000683">
    <property type="entry name" value="Gfo/Idh/MocA-like_OxRdtase_N"/>
</dbReference>
<dbReference type="RefSeq" id="WP_090171801.1">
    <property type="nucleotide sequence ID" value="NZ_FOFB01000025.1"/>
</dbReference>
<dbReference type="GO" id="GO:0000166">
    <property type="term" value="F:nucleotide binding"/>
    <property type="evidence" value="ECO:0007669"/>
    <property type="project" value="InterPro"/>
</dbReference>
<reference evidence="5" key="1">
    <citation type="submission" date="2016-10" db="EMBL/GenBank/DDBJ databases">
        <authorList>
            <person name="Varghese N."/>
            <person name="Submissions S."/>
        </authorList>
    </citation>
    <scope>NUCLEOTIDE SEQUENCE [LARGE SCALE GENOMIC DNA]</scope>
    <source>
        <strain evidence="5">DSM 24740</strain>
    </source>
</reference>
<dbReference type="SUPFAM" id="SSF55347">
    <property type="entry name" value="Glyceraldehyde-3-phosphate dehydrogenase-like, C-terminal domain"/>
    <property type="match status" value="1"/>
</dbReference>
<dbReference type="InParanoid" id="A0A1H9LRJ4"/>
<organism evidence="4 5">
    <name type="scientific">Neolewinella agarilytica</name>
    <dbReference type="NCBI Taxonomy" id="478744"/>
    <lineage>
        <taxon>Bacteria</taxon>
        <taxon>Pseudomonadati</taxon>
        <taxon>Bacteroidota</taxon>
        <taxon>Saprospiria</taxon>
        <taxon>Saprospirales</taxon>
        <taxon>Lewinellaceae</taxon>
        <taxon>Neolewinella</taxon>
    </lineage>
</organism>
<dbReference type="STRING" id="478744.SAMN05444359_12541"/>
<dbReference type="InterPro" id="IPR036291">
    <property type="entry name" value="NAD(P)-bd_dom_sf"/>
</dbReference>
<evidence type="ECO:0000313" key="4">
    <source>
        <dbReference type="EMBL" id="SER14020.1"/>
    </source>
</evidence>
<evidence type="ECO:0000256" key="1">
    <source>
        <dbReference type="ARBA" id="ARBA00023002"/>
    </source>
</evidence>
<name>A0A1H9LRJ4_9BACT</name>
<dbReference type="AlphaFoldDB" id="A0A1H9LRJ4"/>
<dbReference type="PANTHER" id="PTHR43818">
    <property type="entry name" value="BCDNA.GH03377"/>
    <property type="match status" value="1"/>
</dbReference>
<dbReference type="Proteomes" id="UP000199021">
    <property type="component" value="Unassembled WGS sequence"/>
</dbReference>
<keyword evidence="5" id="KW-1185">Reference proteome</keyword>
<evidence type="ECO:0000259" key="3">
    <source>
        <dbReference type="Pfam" id="PF22725"/>
    </source>
</evidence>